<name>L0GWS3_9GAMM</name>
<dbReference type="SUPFAM" id="SSF53474">
    <property type="entry name" value="alpha/beta-Hydrolases"/>
    <property type="match status" value="1"/>
</dbReference>
<evidence type="ECO:0000313" key="2">
    <source>
        <dbReference type="EMBL" id="AGA89754.1"/>
    </source>
</evidence>
<dbReference type="Pfam" id="PF06821">
    <property type="entry name" value="Ser_hydrolase"/>
    <property type="match status" value="1"/>
</dbReference>
<dbReference type="EMBL" id="CP003051">
    <property type="protein sequence ID" value="AGA89754.1"/>
    <property type="molecule type" value="Genomic_DNA"/>
</dbReference>
<evidence type="ECO:0000256" key="1">
    <source>
        <dbReference type="SAM" id="MobiDB-lite"/>
    </source>
</evidence>
<dbReference type="STRING" id="765912.Thimo_0924"/>
<keyword evidence="3" id="KW-1185">Reference proteome</keyword>
<sequence length="226" mass="24087">MTGTTLIVPGFHGSGPGHWQTWLEAELRNSRRVAGIGWDEPVLADWAVAVECEIQRAAEPVWLVAHSFGCLATIAAVARLADRASARVAGALLVAPADPDRFSSAGLRPEGSADCESIAVHLPQRPLGLPGLVIASRNDPWMPFWKTALWARRWRCGLADMGAAGHINVASGFGPWPHGLTLLHRLQREGSSGGSIHGPASGTWNHEGAKEFGNNALLPKSPSPRQ</sequence>
<dbReference type="Proteomes" id="UP000010816">
    <property type="component" value="Chromosome"/>
</dbReference>
<dbReference type="HOGENOM" id="CLU_088863_0_1_6"/>
<reference evidence="2 3" key="1">
    <citation type="submission" date="2011-09" db="EMBL/GenBank/DDBJ databases">
        <title>Complete sequence of chromosome of Thioflavicoccus mobilis 8321.</title>
        <authorList>
            <consortium name="US DOE Joint Genome Institute"/>
            <person name="Lucas S."/>
            <person name="Han J."/>
            <person name="Lapidus A."/>
            <person name="Cheng J.-F."/>
            <person name="Goodwin L."/>
            <person name="Pitluck S."/>
            <person name="Peters L."/>
            <person name="Ovchinnikova G."/>
            <person name="Lu M."/>
            <person name="Detter J.C."/>
            <person name="Han C."/>
            <person name="Tapia R."/>
            <person name="Land M."/>
            <person name="Hauser L."/>
            <person name="Kyrpides N."/>
            <person name="Ivanova N."/>
            <person name="Pagani I."/>
            <person name="Vogl K."/>
            <person name="Liu Z."/>
            <person name="Imhoff J."/>
            <person name="Thiel V."/>
            <person name="Frigaard N.-U."/>
            <person name="Bryant D."/>
            <person name="Woyke T."/>
        </authorList>
    </citation>
    <scope>NUCLEOTIDE SEQUENCE [LARGE SCALE GENOMIC DNA]</scope>
    <source>
        <strain evidence="2 3">8321</strain>
    </source>
</reference>
<protein>
    <submittedName>
        <fullName evidence="2">Putative esterase of the alpha/beta hydrolase fold protein</fullName>
    </submittedName>
</protein>
<accession>L0GWS3</accession>
<dbReference type="InterPro" id="IPR029058">
    <property type="entry name" value="AB_hydrolase_fold"/>
</dbReference>
<gene>
    <name evidence="2" type="ORF">Thimo_0924</name>
</gene>
<organism evidence="2 3">
    <name type="scientific">Thioflavicoccus mobilis 8321</name>
    <dbReference type="NCBI Taxonomy" id="765912"/>
    <lineage>
        <taxon>Bacteria</taxon>
        <taxon>Pseudomonadati</taxon>
        <taxon>Pseudomonadota</taxon>
        <taxon>Gammaproteobacteria</taxon>
        <taxon>Chromatiales</taxon>
        <taxon>Chromatiaceae</taxon>
        <taxon>Thioflavicoccus</taxon>
    </lineage>
</organism>
<dbReference type="AlphaFoldDB" id="L0GWS3"/>
<dbReference type="RefSeq" id="WP_015279899.1">
    <property type="nucleotide sequence ID" value="NC_019940.1"/>
</dbReference>
<dbReference type="GO" id="GO:0016787">
    <property type="term" value="F:hydrolase activity"/>
    <property type="evidence" value="ECO:0007669"/>
    <property type="project" value="UniProtKB-KW"/>
</dbReference>
<dbReference type="KEGG" id="tmb:Thimo_0924"/>
<keyword evidence="2" id="KW-0378">Hydrolase</keyword>
<dbReference type="Gene3D" id="3.40.50.1820">
    <property type="entry name" value="alpha/beta hydrolase"/>
    <property type="match status" value="1"/>
</dbReference>
<dbReference type="InterPro" id="IPR010662">
    <property type="entry name" value="RBBP9/YdeN"/>
</dbReference>
<feature type="region of interest" description="Disordered" evidence="1">
    <location>
        <begin position="191"/>
        <end position="226"/>
    </location>
</feature>
<dbReference type="OrthoDB" id="9804993at2"/>
<proteinExistence type="predicted"/>
<dbReference type="eggNOG" id="COG3545">
    <property type="taxonomic scope" value="Bacteria"/>
</dbReference>
<evidence type="ECO:0000313" key="3">
    <source>
        <dbReference type="Proteomes" id="UP000010816"/>
    </source>
</evidence>